<dbReference type="GO" id="GO:0003924">
    <property type="term" value="F:GTPase activity"/>
    <property type="evidence" value="ECO:0007669"/>
    <property type="project" value="InterPro"/>
</dbReference>
<sequence>MDPSSAVKWVSTNPEAKLKVSPAATNLLVSSTRPAAPVNLVSILGPARNGKSSLMNTLVGTGDTFAMSDSVKACTKGGDLSRSVVRLADFENTDRYQSDWATFRSTPNRGPDEDIYVAFADVEGQGDECEEHDVRLATPFLLLSKVIIFNWLGRPNKTTMLEKLEVMVLATDKIKQQDGDGGCFHEKVFGHLIILARDLSGPEKAEEIRELLLNDEDAGPSKDRKGATNRNTIRAGLRNSFESIVVRTLPVPHPSITGTFLCRPPHVVADFHHSYHNYRELFTIKTLFPSPSHPVCLRSAARSELGTAIPLSDFTPKFKATVKDLKVDIVEMLRIPHFFGGSPILGGDTISNVMTSLCDAVNDAKDISPPSLLQAIDLQKVQKAKADALVLFELFLDEVSGRPYNVRRLRIWCTVGPVRESRSTLKLARYTFSSMLASTRIESAKTSAVAEFQHLAQPAAQDVVQEEEEKLQKNMAALVAAAVGLQDKKRRDLDKQLKDAAKKGLSSVDDQAKRMSVPLSHPVTVERAWDRIIRDAFAAFTKDLARIMPGRCQGDVARDLKWALTRTEFSDKAQGKQEIGQNIRCEATGVNTKSLCFPANS</sequence>
<dbReference type="InParanoid" id="D7FYG2"/>
<evidence type="ECO:0000259" key="1">
    <source>
        <dbReference type="Pfam" id="PF02263"/>
    </source>
</evidence>
<dbReference type="InterPro" id="IPR027417">
    <property type="entry name" value="P-loop_NTPase"/>
</dbReference>
<gene>
    <name evidence="2" type="primary">GBP4</name>
    <name evidence="2" type="ORF">Esi_0343_0025</name>
</gene>
<keyword evidence="3" id="KW-1185">Reference proteome</keyword>
<name>D7FYG2_ECTSI</name>
<reference evidence="2 3" key="1">
    <citation type="journal article" date="2010" name="Nature">
        <title>The Ectocarpus genome and the independent evolution of multicellularity in brown algae.</title>
        <authorList>
            <person name="Cock J.M."/>
            <person name="Sterck L."/>
            <person name="Rouze P."/>
            <person name="Scornet D."/>
            <person name="Allen A.E."/>
            <person name="Amoutzias G."/>
            <person name="Anthouard V."/>
            <person name="Artiguenave F."/>
            <person name="Aury J.M."/>
            <person name="Badger J.H."/>
            <person name="Beszteri B."/>
            <person name="Billiau K."/>
            <person name="Bonnet E."/>
            <person name="Bothwell J.H."/>
            <person name="Bowler C."/>
            <person name="Boyen C."/>
            <person name="Brownlee C."/>
            <person name="Carrano C.J."/>
            <person name="Charrier B."/>
            <person name="Cho G.Y."/>
            <person name="Coelho S.M."/>
            <person name="Collen J."/>
            <person name="Corre E."/>
            <person name="Da Silva C."/>
            <person name="Delage L."/>
            <person name="Delaroque N."/>
            <person name="Dittami S.M."/>
            <person name="Doulbeau S."/>
            <person name="Elias M."/>
            <person name="Farnham G."/>
            <person name="Gachon C.M."/>
            <person name="Gschloessl B."/>
            <person name="Heesch S."/>
            <person name="Jabbari K."/>
            <person name="Jubin C."/>
            <person name="Kawai H."/>
            <person name="Kimura K."/>
            <person name="Kloareg B."/>
            <person name="Kupper F.C."/>
            <person name="Lang D."/>
            <person name="Le Bail A."/>
            <person name="Leblanc C."/>
            <person name="Lerouge P."/>
            <person name="Lohr M."/>
            <person name="Lopez P.J."/>
            <person name="Martens C."/>
            <person name="Maumus F."/>
            <person name="Michel G."/>
            <person name="Miranda-Saavedra D."/>
            <person name="Morales J."/>
            <person name="Moreau H."/>
            <person name="Motomura T."/>
            <person name="Nagasato C."/>
            <person name="Napoli C.A."/>
            <person name="Nelson D.R."/>
            <person name="Nyvall-Collen P."/>
            <person name="Peters A.F."/>
            <person name="Pommier C."/>
            <person name="Potin P."/>
            <person name="Poulain J."/>
            <person name="Quesneville H."/>
            <person name="Read B."/>
            <person name="Rensing S.A."/>
            <person name="Ritter A."/>
            <person name="Rousvoal S."/>
            <person name="Samanta M."/>
            <person name="Samson G."/>
            <person name="Schroeder D.C."/>
            <person name="Segurens B."/>
            <person name="Strittmatter M."/>
            <person name="Tonon T."/>
            <person name="Tregear J.W."/>
            <person name="Valentin K."/>
            <person name="von Dassow P."/>
            <person name="Yamagishi T."/>
            <person name="Van de Peer Y."/>
            <person name="Wincker P."/>
        </authorList>
    </citation>
    <scope>NUCLEOTIDE SEQUENCE [LARGE SCALE GENOMIC DNA]</scope>
    <source>
        <strain evidence="3">Ec32 / CCAP1310/4</strain>
    </source>
</reference>
<dbReference type="EMBL" id="FN649758">
    <property type="protein sequence ID" value="CBJ32504.1"/>
    <property type="molecule type" value="Genomic_DNA"/>
</dbReference>
<dbReference type="InterPro" id="IPR015894">
    <property type="entry name" value="Guanylate-bd_N"/>
</dbReference>
<dbReference type="SUPFAM" id="SSF52540">
    <property type="entry name" value="P-loop containing nucleoside triphosphate hydrolases"/>
    <property type="match status" value="1"/>
</dbReference>
<dbReference type="Pfam" id="PF02263">
    <property type="entry name" value="GBP"/>
    <property type="match status" value="1"/>
</dbReference>
<feature type="domain" description="Guanylate-binding protein N-terminal" evidence="1">
    <location>
        <begin position="17"/>
        <end position="245"/>
    </location>
</feature>
<dbReference type="Gene3D" id="3.40.50.300">
    <property type="entry name" value="P-loop containing nucleotide triphosphate hydrolases"/>
    <property type="match status" value="1"/>
</dbReference>
<dbReference type="EMBL" id="FN648535">
    <property type="protein sequence ID" value="CBJ32504.1"/>
    <property type="molecule type" value="Genomic_DNA"/>
</dbReference>
<dbReference type="eggNOG" id="ENOG502R2E7">
    <property type="taxonomic scope" value="Eukaryota"/>
</dbReference>
<evidence type="ECO:0000313" key="2">
    <source>
        <dbReference type="EMBL" id="CBJ32504.1"/>
    </source>
</evidence>
<dbReference type="Proteomes" id="UP000002630">
    <property type="component" value="Linkage Group LG33"/>
</dbReference>
<organism evidence="2 3">
    <name type="scientific">Ectocarpus siliculosus</name>
    <name type="common">Brown alga</name>
    <name type="synonym">Conferva siliculosa</name>
    <dbReference type="NCBI Taxonomy" id="2880"/>
    <lineage>
        <taxon>Eukaryota</taxon>
        <taxon>Sar</taxon>
        <taxon>Stramenopiles</taxon>
        <taxon>Ochrophyta</taxon>
        <taxon>PX clade</taxon>
        <taxon>Phaeophyceae</taxon>
        <taxon>Ectocarpales</taxon>
        <taxon>Ectocarpaceae</taxon>
        <taxon>Ectocarpus</taxon>
    </lineage>
</organism>
<dbReference type="AlphaFoldDB" id="D7FYG2"/>
<dbReference type="GO" id="GO:0005525">
    <property type="term" value="F:GTP binding"/>
    <property type="evidence" value="ECO:0007669"/>
    <property type="project" value="InterPro"/>
</dbReference>
<dbReference type="PANTHER" id="PTHR10751">
    <property type="entry name" value="GUANYLATE BINDING PROTEIN"/>
    <property type="match status" value="1"/>
</dbReference>
<protein>
    <submittedName>
        <fullName evidence="2">GBP4, guanylate-binding proteins</fullName>
    </submittedName>
</protein>
<accession>D7FYG2</accession>
<proteinExistence type="predicted"/>
<dbReference type="OrthoDB" id="2135133at2759"/>
<evidence type="ECO:0000313" key="3">
    <source>
        <dbReference type="Proteomes" id="UP000002630"/>
    </source>
</evidence>